<gene>
    <name evidence="4" type="ORF">CVT24_004863</name>
</gene>
<dbReference type="OrthoDB" id="3258294at2759"/>
<proteinExistence type="predicted"/>
<dbReference type="InterPro" id="IPR045340">
    <property type="entry name" value="DUF6533"/>
</dbReference>
<keyword evidence="2" id="KW-0472">Membrane</keyword>
<feature type="transmembrane region" description="Helical" evidence="2">
    <location>
        <begin position="95"/>
        <end position="114"/>
    </location>
</feature>
<accession>A0A409V9W1</accession>
<keyword evidence="2" id="KW-1133">Transmembrane helix</keyword>
<feature type="transmembrane region" description="Helical" evidence="2">
    <location>
        <begin position="12"/>
        <end position="32"/>
    </location>
</feature>
<feature type="region of interest" description="Disordered" evidence="1">
    <location>
        <begin position="261"/>
        <end position="312"/>
    </location>
</feature>
<dbReference type="InParanoid" id="A0A409V9W1"/>
<feature type="domain" description="DUF6533" evidence="3">
    <location>
        <begin position="17"/>
        <end position="62"/>
    </location>
</feature>
<evidence type="ECO:0000256" key="2">
    <source>
        <dbReference type="SAM" id="Phobius"/>
    </source>
</evidence>
<feature type="transmembrane region" description="Helical" evidence="2">
    <location>
        <begin position="200"/>
        <end position="222"/>
    </location>
</feature>
<sequence>MDSDIVKDYKLSLIPLYMNTSFLVLVLHDYFVTLEDEMTYIWTQRRSFAKYMFFWIRYYTILLLVFEACQVHLLAQPAFATEKFRCAVIDPLSQVLGIINIWAADVILLLRIYAFFQCSRKACHTSALLSSIGAFLYILAVNITERGSSLASPYDIRIPGCPVMRDGIEWAQWLPVKVRMPSTLMVYLSMLISDLQGVGGLPWLGFGPLHACVGIGAARLLIQVPKFSKLTLEDGFTKAAFVSELRFLTRPCEPEDSLFVGAPSCSDGPGQSTTMVQRDVERNQPEISTERRTCHKPREDKGDPRETSSIFSESSGKGVCLLKRTVFRLMGRRLDP</sequence>
<evidence type="ECO:0000256" key="1">
    <source>
        <dbReference type="SAM" id="MobiDB-lite"/>
    </source>
</evidence>
<feature type="transmembrane region" description="Helical" evidence="2">
    <location>
        <begin position="53"/>
        <end position="75"/>
    </location>
</feature>
<reference evidence="4 5" key="1">
    <citation type="journal article" date="2018" name="Evol. Lett.">
        <title>Horizontal gene cluster transfer increased hallucinogenic mushroom diversity.</title>
        <authorList>
            <person name="Reynolds H.T."/>
            <person name="Vijayakumar V."/>
            <person name="Gluck-Thaler E."/>
            <person name="Korotkin H.B."/>
            <person name="Matheny P.B."/>
            <person name="Slot J.C."/>
        </authorList>
    </citation>
    <scope>NUCLEOTIDE SEQUENCE [LARGE SCALE GENOMIC DNA]</scope>
    <source>
        <strain evidence="4 5">2629</strain>
    </source>
</reference>
<keyword evidence="2" id="KW-0812">Transmembrane</keyword>
<evidence type="ECO:0000313" key="4">
    <source>
        <dbReference type="EMBL" id="PPQ63566.1"/>
    </source>
</evidence>
<feature type="transmembrane region" description="Helical" evidence="2">
    <location>
        <begin position="126"/>
        <end position="144"/>
    </location>
</feature>
<organism evidence="4 5">
    <name type="scientific">Panaeolus cyanescens</name>
    <dbReference type="NCBI Taxonomy" id="181874"/>
    <lineage>
        <taxon>Eukaryota</taxon>
        <taxon>Fungi</taxon>
        <taxon>Dikarya</taxon>
        <taxon>Basidiomycota</taxon>
        <taxon>Agaricomycotina</taxon>
        <taxon>Agaricomycetes</taxon>
        <taxon>Agaricomycetidae</taxon>
        <taxon>Agaricales</taxon>
        <taxon>Agaricineae</taxon>
        <taxon>Galeropsidaceae</taxon>
        <taxon>Panaeolus</taxon>
    </lineage>
</organism>
<comment type="caution">
    <text evidence="4">The sequence shown here is derived from an EMBL/GenBank/DDBJ whole genome shotgun (WGS) entry which is preliminary data.</text>
</comment>
<dbReference type="Proteomes" id="UP000284842">
    <property type="component" value="Unassembled WGS sequence"/>
</dbReference>
<name>A0A409V9W1_9AGAR</name>
<dbReference type="Pfam" id="PF20151">
    <property type="entry name" value="DUF6533"/>
    <property type="match status" value="1"/>
</dbReference>
<feature type="compositionally biased region" description="Basic and acidic residues" evidence="1">
    <location>
        <begin position="278"/>
        <end position="306"/>
    </location>
</feature>
<evidence type="ECO:0000259" key="3">
    <source>
        <dbReference type="Pfam" id="PF20151"/>
    </source>
</evidence>
<keyword evidence="5" id="KW-1185">Reference proteome</keyword>
<dbReference type="AlphaFoldDB" id="A0A409V9W1"/>
<protein>
    <recommendedName>
        <fullName evidence="3">DUF6533 domain-containing protein</fullName>
    </recommendedName>
</protein>
<dbReference type="EMBL" id="NHTK01006118">
    <property type="protein sequence ID" value="PPQ63566.1"/>
    <property type="molecule type" value="Genomic_DNA"/>
</dbReference>
<evidence type="ECO:0000313" key="5">
    <source>
        <dbReference type="Proteomes" id="UP000284842"/>
    </source>
</evidence>